<feature type="compositionally biased region" description="Acidic residues" evidence="1">
    <location>
        <begin position="169"/>
        <end position="193"/>
    </location>
</feature>
<evidence type="ECO:0000313" key="4">
    <source>
        <dbReference type="Proteomes" id="UP000283805"/>
    </source>
</evidence>
<dbReference type="GO" id="GO:0005840">
    <property type="term" value="C:ribosome"/>
    <property type="evidence" value="ECO:0007669"/>
    <property type="project" value="UniProtKB-KW"/>
</dbReference>
<dbReference type="SUPFAM" id="SSF55729">
    <property type="entry name" value="Acyl-CoA N-acyltransferases (Nat)"/>
    <property type="match status" value="1"/>
</dbReference>
<dbReference type="PANTHER" id="PTHR43072:SF52">
    <property type="entry name" value="GCN5-RELATED N-ACETYLTRANSFERASE"/>
    <property type="match status" value="1"/>
</dbReference>
<comment type="caution">
    <text evidence="3">The sequence shown here is derived from an EMBL/GenBank/DDBJ whole genome shotgun (WGS) entry which is preliminary data.</text>
</comment>
<dbReference type="InterPro" id="IPR000182">
    <property type="entry name" value="GNAT_dom"/>
</dbReference>
<organism evidence="3 4">
    <name type="scientific">Halopiger aswanensis</name>
    <dbReference type="NCBI Taxonomy" id="148449"/>
    <lineage>
        <taxon>Archaea</taxon>
        <taxon>Methanobacteriati</taxon>
        <taxon>Methanobacteriota</taxon>
        <taxon>Stenosarchaea group</taxon>
        <taxon>Halobacteria</taxon>
        <taxon>Halobacteriales</taxon>
        <taxon>Natrialbaceae</taxon>
        <taxon>Halopiger</taxon>
    </lineage>
</organism>
<proteinExistence type="predicted"/>
<dbReference type="PROSITE" id="PS51186">
    <property type="entry name" value="GNAT"/>
    <property type="match status" value="1"/>
</dbReference>
<dbReference type="Gene3D" id="3.40.630.30">
    <property type="match status" value="1"/>
</dbReference>
<reference evidence="3 4" key="1">
    <citation type="submission" date="2018-09" db="EMBL/GenBank/DDBJ databases">
        <title>Genomic Encyclopedia of Archaeal and Bacterial Type Strains, Phase II (KMG-II): from individual species to whole genera.</title>
        <authorList>
            <person name="Goeker M."/>
        </authorList>
    </citation>
    <scope>NUCLEOTIDE SEQUENCE [LARGE SCALE GENOMIC DNA]</scope>
    <source>
        <strain evidence="3 4">DSM 13151</strain>
    </source>
</reference>
<dbReference type="AlphaFoldDB" id="A0A3R7GLV0"/>
<evidence type="ECO:0000313" key="3">
    <source>
        <dbReference type="EMBL" id="RKD98247.1"/>
    </source>
</evidence>
<dbReference type="CDD" id="cd04301">
    <property type="entry name" value="NAT_SF"/>
    <property type="match status" value="1"/>
</dbReference>
<name>A0A3R7GLV0_9EURY</name>
<protein>
    <submittedName>
        <fullName evidence="3">Ribosomal protein S18 acetylase RimI-like enzyme</fullName>
    </submittedName>
</protein>
<evidence type="ECO:0000259" key="2">
    <source>
        <dbReference type="PROSITE" id="PS51186"/>
    </source>
</evidence>
<keyword evidence="3" id="KW-0689">Ribosomal protein</keyword>
<gene>
    <name evidence="3" type="ORF">ATJ93_1252</name>
</gene>
<dbReference type="Proteomes" id="UP000283805">
    <property type="component" value="Unassembled WGS sequence"/>
</dbReference>
<dbReference type="PANTHER" id="PTHR43072">
    <property type="entry name" value="N-ACETYLTRANSFERASE"/>
    <property type="match status" value="1"/>
</dbReference>
<dbReference type="Pfam" id="PF19133">
    <property type="entry name" value="DUF5816"/>
    <property type="match status" value="1"/>
</dbReference>
<keyword evidence="3" id="KW-0687">Ribonucleoprotein</keyword>
<dbReference type="RefSeq" id="WP_120243691.1">
    <property type="nucleotide sequence ID" value="NZ_RAPO01000001.1"/>
</dbReference>
<dbReference type="GO" id="GO:0016747">
    <property type="term" value="F:acyltransferase activity, transferring groups other than amino-acyl groups"/>
    <property type="evidence" value="ECO:0007669"/>
    <property type="project" value="InterPro"/>
</dbReference>
<keyword evidence="4" id="KW-1185">Reference proteome</keyword>
<dbReference type="Pfam" id="PF00583">
    <property type="entry name" value="Acetyltransf_1"/>
    <property type="match status" value="1"/>
</dbReference>
<dbReference type="OrthoDB" id="156446at2157"/>
<dbReference type="EMBL" id="RAPO01000001">
    <property type="protein sequence ID" value="RKD98247.1"/>
    <property type="molecule type" value="Genomic_DNA"/>
</dbReference>
<sequence length="275" mass="30085">MEIRAPEPDEADRIQEVVDSSMTTTFRLSPGQIDAITNEELNDEAVAAKIEDDETVLLIAETGEDIEGEAIAGFVEGSLVGDGEWGELNWLFVDPEHRGRGIGTALYEGATDALRERGADHVCVTVLEANTEGHQFVERFGLEHEGDRRVEIAEESFVKYVYADPDADLELPSEADDEDAEEGEFPETEETDGELTATTDGGETVYIARDEEESGTAASFYTAYEDADHAEQFGFYCANCGSLDISLDNMDRLECGDCGNSHASRSGESYDDSYL</sequence>
<feature type="domain" description="N-acetyltransferase" evidence="2">
    <location>
        <begin position="1"/>
        <end position="164"/>
    </location>
</feature>
<feature type="region of interest" description="Disordered" evidence="1">
    <location>
        <begin position="169"/>
        <end position="197"/>
    </location>
</feature>
<evidence type="ECO:0000256" key="1">
    <source>
        <dbReference type="SAM" id="MobiDB-lite"/>
    </source>
</evidence>
<dbReference type="InterPro" id="IPR016181">
    <property type="entry name" value="Acyl_CoA_acyltransferase"/>
</dbReference>
<accession>A0A3R7GLV0</accession>
<dbReference type="InterPro" id="IPR043854">
    <property type="entry name" value="DUF5816"/>
</dbReference>